<keyword evidence="6" id="KW-0496">Mitochondrion</keyword>
<accession>A0A9W8AV05</accession>
<keyword evidence="9" id="KW-0689">Ribosomal protein</keyword>
<dbReference type="PANTHER" id="PTHR13184">
    <property type="entry name" value="37S RIBOSOMAL PROTEIN S22"/>
    <property type="match status" value="1"/>
</dbReference>
<keyword evidence="3" id="KW-0809">Transit peptide</keyword>
<feature type="compositionally biased region" description="Low complexity" evidence="8">
    <location>
        <begin position="494"/>
        <end position="503"/>
    </location>
</feature>
<feature type="region of interest" description="Disordered" evidence="8">
    <location>
        <begin position="587"/>
        <end position="627"/>
    </location>
</feature>
<dbReference type="InterPro" id="IPR015324">
    <property type="entry name" value="Ribosomal_Rsm22-like"/>
</dbReference>
<dbReference type="EMBL" id="JANBPY010000005">
    <property type="protein sequence ID" value="KAJ1970106.1"/>
    <property type="molecule type" value="Genomic_DNA"/>
</dbReference>
<dbReference type="Pfam" id="PF09243">
    <property type="entry name" value="Rsm22"/>
    <property type="match status" value="1"/>
</dbReference>
<dbReference type="GO" id="GO:0008168">
    <property type="term" value="F:methyltransferase activity"/>
    <property type="evidence" value="ECO:0007669"/>
    <property type="project" value="InterPro"/>
</dbReference>
<keyword evidence="5" id="KW-0411">Iron-sulfur</keyword>
<evidence type="ECO:0000313" key="10">
    <source>
        <dbReference type="Proteomes" id="UP001150925"/>
    </source>
</evidence>
<proteinExistence type="predicted"/>
<feature type="region of interest" description="Disordered" evidence="8">
    <location>
        <begin position="494"/>
        <end position="513"/>
    </location>
</feature>
<evidence type="ECO:0000256" key="4">
    <source>
        <dbReference type="ARBA" id="ARBA00023004"/>
    </source>
</evidence>
<comment type="caution">
    <text evidence="9">The sequence shown here is derived from an EMBL/GenBank/DDBJ whole genome shotgun (WGS) entry which is preliminary data.</text>
</comment>
<name>A0A9W8AV05_9FUNG</name>
<comment type="subcellular location">
    <subcellularLocation>
        <location evidence="1">Mitochondrion</location>
    </subcellularLocation>
</comment>
<dbReference type="PANTHER" id="PTHR13184:SF5">
    <property type="entry name" value="METHYLTRANSFERASE-LIKE PROTEIN 17, MITOCHONDRIAL"/>
    <property type="match status" value="1"/>
</dbReference>
<gene>
    <name evidence="9" type="primary">RSM22</name>
    <name evidence="9" type="ORF">IWQ62_000145</name>
</gene>
<dbReference type="CDD" id="cd02440">
    <property type="entry name" value="AdoMet_MTases"/>
    <property type="match status" value="1"/>
</dbReference>
<dbReference type="Gene3D" id="3.40.50.150">
    <property type="entry name" value="Vaccinia Virus protein VP39"/>
    <property type="match status" value="1"/>
</dbReference>
<dbReference type="OrthoDB" id="421327at2759"/>
<dbReference type="InterPro" id="IPR029063">
    <property type="entry name" value="SAM-dependent_MTases_sf"/>
</dbReference>
<dbReference type="GO" id="GO:0006412">
    <property type="term" value="P:translation"/>
    <property type="evidence" value="ECO:0007669"/>
    <property type="project" value="InterPro"/>
</dbReference>
<reference evidence="9" key="1">
    <citation type="submission" date="2022-07" db="EMBL/GenBank/DDBJ databases">
        <title>Phylogenomic reconstructions and comparative analyses of Kickxellomycotina fungi.</title>
        <authorList>
            <person name="Reynolds N.K."/>
            <person name="Stajich J.E."/>
            <person name="Barry K."/>
            <person name="Grigoriev I.V."/>
            <person name="Crous P."/>
            <person name="Smith M.E."/>
        </authorList>
    </citation>
    <scope>NUCLEOTIDE SEQUENCE</scope>
    <source>
        <strain evidence="9">RSA 1196</strain>
    </source>
</reference>
<dbReference type="GO" id="GO:0003735">
    <property type="term" value="F:structural constituent of ribosome"/>
    <property type="evidence" value="ECO:0007669"/>
    <property type="project" value="TreeGrafter"/>
</dbReference>
<protein>
    <submittedName>
        <fullName evidence="9">37S ribosomal protein S22</fullName>
    </submittedName>
</protein>
<evidence type="ECO:0000256" key="7">
    <source>
        <dbReference type="ARBA" id="ARBA00045681"/>
    </source>
</evidence>
<feature type="region of interest" description="Disordered" evidence="8">
    <location>
        <begin position="203"/>
        <end position="232"/>
    </location>
</feature>
<evidence type="ECO:0000256" key="6">
    <source>
        <dbReference type="ARBA" id="ARBA00023128"/>
    </source>
</evidence>
<dbReference type="GO" id="GO:0005763">
    <property type="term" value="C:mitochondrial small ribosomal subunit"/>
    <property type="evidence" value="ECO:0007669"/>
    <property type="project" value="TreeGrafter"/>
</dbReference>
<evidence type="ECO:0000256" key="8">
    <source>
        <dbReference type="SAM" id="MobiDB-lite"/>
    </source>
</evidence>
<sequence length="627" mass="70542">MNFILTDVARHGPMGLRLPDLRYTHFMGGRPFSLTRLVMARGVRKRIVDNKPTLTPPVLPSIEEIQQKSQEVVEKKKRKLLQPTILREEGVLGTTDEWTQALEKFGNPADRNVDQLDALAEASMEPYLTESFPNDDASPSQRKRITTPTRFGKKYQALAILPEWLRTSITAQLDPVDKYHLRHDVLRILDSLRSTSGVPLESLLNTKRRDKAKAKARAKKSSQSDDKNQDTVVASTDTTPAILTPHILAYGTREAHAYLAVRFVTSYGVIYNVLKELRKRLPDFNPHQVLDFGTGPGTALWASHEVFGAQMQGCLGVDISEGMLERAEAILEHHQALEKVIPRVEFQRYMSYNPDQPGYDLTVSAFTLSELPTDTLRESTLESLWNQTKDVLVLIDRGTQAGSQMMLKARDWFIKQGQQVTSEDSVPSAASQTGLHIVAPCAHEGACPLKDAQAWCHFSQQVQRPAFMMQAKRCKSNQEDVKYTYLVVRRGPRPVVTPTTTTPETSQALGKRLQGESYSWSRMVFPAMKRSGHVIADMCTPEGTIARDTFVKSDGEATWKDMKKAMWGDLIPHRANHSILRRLAESTPVEPAVEIKSHRKSVKQARSSGQQRKHTKSKRATDDIEDE</sequence>
<keyword evidence="9" id="KW-0687">Ribonucleoprotein</keyword>
<keyword evidence="4" id="KW-0408">Iron</keyword>
<evidence type="ECO:0000256" key="3">
    <source>
        <dbReference type="ARBA" id="ARBA00022946"/>
    </source>
</evidence>
<evidence type="ECO:0000256" key="2">
    <source>
        <dbReference type="ARBA" id="ARBA00022723"/>
    </source>
</evidence>
<dbReference type="GO" id="GO:0046872">
    <property type="term" value="F:metal ion binding"/>
    <property type="evidence" value="ECO:0007669"/>
    <property type="project" value="UniProtKB-KW"/>
</dbReference>
<evidence type="ECO:0000256" key="5">
    <source>
        <dbReference type="ARBA" id="ARBA00023014"/>
    </source>
</evidence>
<keyword evidence="2" id="KW-0479">Metal-binding</keyword>
<feature type="region of interest" description="Disordered" evidence="8">
    <location>
        <begin position="129"/>
        <end position="148"/>
    </location>
</feature>
<dbReference type="AlphaFoldDB" id="A0A9W8AV05"/>
<dbReference type="InterPro" id="IPR052571">
    <property type="entry name" value="Mt_RNA_Methyltransferase"/>
</dbReference>
<feature type="compositionally biased region" description="Basic residues" evidence="8">
    <location>
        <begin position="206"/>
        <end position="220"/>
    </location>
</feature>
<evidence type="ECO:0000256" key="1">
    <source>
        <dbReference type="ARBA" id="ARBA00004173"/>
    </source>
</evidence>
<evidence type="ECO:0000313" key="9">
    <source>
        <dbReference type="EMBL" id="KAJ1970106.1"/>
    </source>
</evidence>
<dbReference type="GO" id="GO:0051536">
    <property type="term" value="F:iron-sulfur cluster binding"/>
    <property type="evidence" value="ECO:0007669"/>
    <property type="project" value="UniProtKB-KW"/>
</dbReference>
<dbReference type="Proteomes" id="UP001150925">
    <property type="component" value="Unassembled WGS sequence"/>
</dbReference>
<organism evidence="9 10">
    <name type="scientific">Dispira parvispora</name>
    <dbReference type="NCBI Taxonomy" id="1520584"/>
    <lineage>
        <taxon>Eukaryota</taxon>
        <taxon>Fungi</taxon>
        <taxon>Fungi incertae sedis</taxon>
        <taxon>Zoopagomycota</taxon>
        <taxon>Kickxellomycotina</taxon>
        <taxon>Dimargaritomycetes</taxon>
        <taxon>Dimargaritales</taxon>
        <taxon>Dimargaritaceae</taxon>
        <taxon>Dispira</taxon>
    </lineage>
</organism>
<dbReference type="SUPFAM" id="SSF53335">
    <property type="entry name" value="S-adenosyl-L-methionine-dependent methyltransferases"/>
    <property type="match status" value="1"/>
</dbReference>
<comment type="function">
    <text evidence="7">Mitochondrial ribosome (mitoribosome) assembly factor. Binds at the interface of the head and body domains of the mitochondrial small ribosomal subunit (mt-SSU), occluding the mRNA channel and preventing compaction of the head domain towards the body. Probable inactive methyltransferase: retains the characteristic folding and ability to bind S-adenosyl-L-methionine, but it probably lost its methyltransferase activity.</text>
</comment>
<keyword evidence="10" id="KW-1185">Reference proteome</keyword>